<evidence type="ECO:0000313" key="2">
    <source>
        <dbReference type="Proteomes" id="UP000284706"/>
    </source>
</evidence>
<evidence type="ECO:0000313" key="1">
    <source>
        <dbReference type="EMBL" id="PPQ78203.1"/>
    </source>
</evidence>
<dbReference type="OrthoDB" id="6513042at2759"/>
<name>A0A409WI71_9AGAR</name>
<accession>A0A409WI71</accession>
<dbReference type="Proteomes" id="UP000284706">
    <property type="component" value="Unassembled WGS sequence"/>
</dbReference>
<dbReference type="AlphaFoldDB" id="A0A409WI71"/>
<dbReference type="InParanoid" id="A0A409WI71"/>
<gene>
    <name evidence="1" type="ORF">CVT26_007583</name>
</gene>
<protein>
    <submittedName>
        <fullName evidence="1">Uncharacterized protein</fullName>
    </submittedName>
</protein>
<comment type="caution">
    <text evidence="1">The sequence shown here is derived from an EMBL/GenBank/DDBJ whole genome shotgun (WGS) entry which is preliminary data.</text>
</comment>
<reference evidence="1 2" key="1">
    <citation type="journal article" date="2018" name="Evol. Lett.">
        <title>Horizontal gene cluster transfer increased hallucinogenic mushroom diversity.</title>
        <authorList>
            <person name="Reynolds H.T."/>
            <person name="Vijayakumar V."/>
            <person name="Gluck-Thaler E."/>
            <person name="Korotkin H.B."/>
            <person name="Matheny P.B."/>
            <person name="Slot J.C."/>
        </authorList>
    </citation>
    <scope>NUCLEOTIDE SEQUENCE [LARGE SCALE GENOMIC DNA]</scope>
    <source>
        <strain evidence="1 2">SRW20</strain>
    </source>
</reference>
<proteinExistence type="predicted"/>
<feature type="non-terminal residue" evidence="1">
    <location>
        <position position="941"/>
    </location>
</feature>
<sequence length="941" mass="105943">MQGRKSISATNLAVHQYLGCDLYIHNSYHCSPVAVQPSSNMQATEPSNAQFKKGLEWERLLISWLDKSNLLLKVPQKPLVAGSLLENIIADERKHFFIANLTFLPPHKDLNQRFSDEQSVPINFGYAKPDLLEVSKISDRVQWRVVDIKASKHVKQSHHVQLYFYDLCLQFILHQSPYLNTDMVGVWLPPADGMMSPSMNDIKAVRISLLKPTLDTLLFKQLPKVLQLPRDEVNWHYNALCQGCHYEAECRSRAVVQGEIGSMPNISLDDAKTLRDLLRISSPRVPHEAAQKILPDIEELHNLLKDRPSMARLTKASPGLVRRAKDILSIPKRPSMAQEYLESPVVEAARSQQTQVIQRLNYSCPSKEDIAVVISVITDPSDQASTGSYFGVTVHSKDDQITTPPDFLCLSSDFVTKLANLLRLIEGTSIKPPSCQFYVWSSSEHASLQSNLIKAAITSTASSDDIRLCIGALIHDTSVLQTAFQPLLLSGALLDFVTKGKRTKAQYQACLERLGLPTLGGIEVLRKRIVNEIQRFQKSVNPGIGERPRELGQLARIVVLKAEVERQLALPVPGYWDLPECASLLLKTSHSCPTDDQIYAAYKALQNENDFRKLLFSRNHVIYQVLTAFRSYITTEAGRSLLLNDAKVLSKEFVDICKEPHIRKLVYMQQFEVLAKLTDLWRSRIDGCPGSPVLQYCENVRRPDGVEYSFKVISGTIDNPTSDASDYALFDKLLVQDMSDIESHGICIPPEALFNDLAVSGLVFPLNKSTIHNWDKQDPRIQESLLVADVRSVRNSPDRRQPIVSLSVWGNGEIVLEKGKTYRLSPRFVDFNTRKVLSALWEIDLLWDFSGNVDGQKNAHHGIPFLQLIADRKSFRKFPMAEQYVKKERGIQALFEDLKTMGNNVAASLVLKSSQHQACQQILSNELSIIWGPPGNFPDRL</sequence>
<keyword evidence="2" id="KW-1185">Reference proteome</keyword>
<dbReference type="EMBL" id="NHYE01005059">
    <property type="protein sequence ID" value="PPQ78203.1"/>
    <property type="molecule type" value="Genomic_DNA"/>
</dbReference>
<organism evidence="1 2">
    <name type="scientific">Gymnopilus dilepis</name>
    <dbReference type="NCBI Taxonomy" id="231916"/>
    <lineage>
        <taxon>Eukaryota</taxon>
        <taxon>Fungi</taxon>
        <taxon>Dikarya</taxon>
        <taxon>Basidiomycota</taxon>
        <taxon>Agaricomycotina</taxon>
        <taxon>Agaricomycetes</taxon>
        <taxon>Agaricomycetidae</taxon>
        <taxon>Agaricales</taxon>
        <taxon>Agaricineae</taxon>
        <taxon>Hymenogastraceae</taxon>
        <taxon>Gymnopilus</taxon>
    </lineage>
</organism>